<reference evidence="1" key="1">
    <citation type="submission" date="2023-04" db="EMBL/GenBank/DDBJ databases">
        <title>Draft Genome sequencing of Naganishia species isolated from polar environments using Oxford Nanopore Technology.</title>
        <authorList>
            <person name="Leo P."/>
            <person name="Venkateswaran K."/>
        </authorList>
    </citation>
    <scope>NUCLEOTIDE SEQUENCE</scope>
    <source>
        <strain evidence="1">DBVPG 5303</strain>
    </source>
</reference>
<dbReference type="EMBL" id="JASBWV010000011">
    <property type="protein sequence ID" value="KAJ9123669.1"/>
    <property type="molecule type" value="Genomic_DNA"/>
</dbReference>
<gene>
    <name evidence="1" type="ORF">QFC24_003440</name>
</gene>
<comment type="caution">
    <text evidence="1">The sequence shown here is derived from an EMBL/GenBank/DDBJ whole genome shotgun (WGS) entry which is preliminary data.</text>
</comment>
<protein>
    <submittedName>
        <fullName evidence="1">Uncharacterized protein</fullName>
    </submittedName>
</protein>
<dbReference type="Proteomes" id="UP001234202">
    <property type="component" value="Unassembled WGS sequence"/>
</dbReference>
<name>A0ACC2XI18_9TREE</name>
<accession>A0ACC2XI18</accession>
<keyword evidence="2" id="KW-1185">Reference proteome</keyword>
<evidence type="ECO:0000313" key="2">
    <source>
        <dbReference type="Proteomes" id="UP001234202"/>
    </source>
</evidence>
<organism evidence="1 2">
    <name type="scientific">Naganishia onofrii</name>
    <dbReference type="NCBI Taxonomy" id="1851511"/>
    <lineage>
        <taxon>Eukaryota</taxon>
        <taxon>Fungi</taxon>
        <taxon>Dikarya</taxon>
        <taxon>Basidiomycota</taxon>
        <taxon>Agaricomycotina</taxon>
        <taxon>Tremellomycetes</taxon>
        <taxon>Filobasidiales</taxon>
        <taxon>Filobasidiaceae</taxon>
        <taxon>Naganishia</taxon>
    </lineage>
</organism>
<proteinExistence type="predicted"/>
<sequence>MSICQGGALSKPQGKERDAYRLPTNGECRYASTASAALFADTKLPSVYPSHYDLIFKTDLEKLVFEGQGIVHLDVKEATNHVIFNFNPSVKLTNLSLKNASTDETHSYSVPAPSNASEPDVNESNLATEATPVEDLSSVKAGQVKVDKAQERIAIGVPESWKLDANAKLSLHATWTDKLTDSMMGYYKSTWKKDGKDAHYALTQFEPTAARRAYPSWDEPALKSTYTIAMVSRKGLTNLSNMPAVEEKPWTGSIAFDGESLGDGLSKSDEGEWIVTKFDKTPLISSYLVAFANGEFVHLDSEYKSPLSGKTVPLRIYTTPELIHQAQFALDVKAKALPVYEEVFDIEYPLPKLDTLVASAFDAGAMENWGLITGRTSVFLWDPKKSSLSAKKRVIDVQSHECAHMWFGNVVSPEWWTYLWLNEAFATLMGEVIIPDRIFPEFNVRQEFLTGHLASALGLDAVRSSHPIEVDCPDANQINQIFDSISYSKGASVLRMLSAVVGEEKFLKGVSIYLKKRLFGNSVTEDLWDGIAEASGVDVAKIMKEWTLKVGFPVLTVEEVENGSKIKVRQNRFLNTGDVKPEEDETLWYVPLELKTVASDGKASVNHKAILHDREATFDIGDAKAFKLNAETVGVYRVAYSADRLSALGEEAAKKESGFTTEDRIGLVSDAMTLARAGYSKTSGGLNLVSKLSGEQEYRVWDSIAMSLGKLKSVWWEQPEEVRAALDKFRADLLRPVAERLGWDFKENEDPATAQLRALAIGTLANSEDASMIAEIQKRFQPFLANGDDSQIPADVQRTIFTIAVRHGGEQEYQKIREVYDNPPNPSTKIDALLALGAPKDPKLIKKTFDMIGDGSILDQDIMYAFVALTSNRLAARDVAKYFKDNYDTLMKRLGDNFGITRLVSYAFSSLTTKEDLADIDAFFKDKKTEKYKLALAQTKDTIQASIGWLERDREDVETWLKENKYMG</sequence>
<evidence type="ECO:0000313" key="1">
    <source>
        <dbReference type="EMBL" id="KAJ9123669.1"/>
    </source>
</evidence>